<feature type="transmembrane region" description="Helical" evidence="6">
    <location>
        <begin position="183"/>
        <end position="202"/>
    </location>
</feature>
<feature type="transmembrane region" description="Helical" evidence="6">
    <location>
        <begin position="338"/>
        <end position="356"/>
    </location>
</feature>
<accession>D8JCX3</accession>
<dbReference type="InterPro" id="IPR050189">
    <property type="entry name" value="MFS_Efflux_Transporters"/>
</dbReference>
<dbReference type="KEGG" id="hje:HacjB3_17628"/>
<dbReference type="GO" id="GO:0022857">
    <property type="term" value="F:transmembrane transporter activity"/>
    <property type="evidence" value="ECO:0007669"/>
    <property type="project" value="InterPro"/>
</dbReference>
<dbReference type="PATRIC" id="fig|795797.18.peg.3440"/>
<dbReference type="PROSITE" id="PS50850">
    <property type="entry name" value="MFS"/>
    <property type="match status" value="1"/>
</dbReference>
<dbReference type="SUPFAM" id="SSF103473">
    <property type="entry name" value="MFS general substrate transporter"/>
    <property type="match status" value="1"/>
</dbReference>
<dbReference type="PANTHER" id="PTHR43124:SF3">
    <property type="entry name" value="CHLORAMPHENICOL EFFLUX PUMP RV0191"/>
    <property type="match status" value="1"/>
</dbReference>
<keyword evidence="8" id="KW-0614">Plasmid</keyword>
<keyword evidence="5 6" id="KW-0472">Membrane</keyword>
<dbReference type="AlphaFoldDB" id="D8JCX3"/>
<evidence type="ECO:0000256" key="4">
    <source>
        <dbReference type="ARBA" id="ARBA00022989"/>
    </source>
</evidence>
<evidence type="ECO:0000256" key="5">
    <source>
        <dbReference type="ARBA" id="ARBA00023136"/>
    </source>
</evidence>
<keyword evidence="2" id="KW-1003">Cell membrane</keyword>
<evidence type="ECO:0000256" key="2">
    <source>
        <dbReference type="ARBA" id="ARBA00022475"/>
    </source>
</evidence>
<evidence type="ECO:0000256" key="3">
    <source>
        <dbReference type="ARBA" id="ARBA00022692"/>
    </source>
</evidence>
<feature type="transmembrane region" description="Helical" evidence="6">
    <location>
        <begin position="214"/>
        <end position="234"/>
    </location>
</feature>
<dbReference type="InterPro" id="IPR011701">
    <property type="entry name" value="MFS"/>
</dbReference>
<gene>
    <name evidence="8" type="ordered locus">HacjB3_17628</name>
</gene>
<keyword evidence="3 6" id="KW-0812">Transmembrane</keyword>
<feature type="domain" description="Major facilitator superfamily (MFS) profile" evidence="7">
    <location>
        <begin position="1"/>
        <end position="359"/>
    </location>
</feature>
<dbReference type="Proteomes" id="UP000000390">
    <property type="component" value="Plasmid 2"/>
</dbReference>
<dbReference type="GO" id="GO:0005886">
    <property type="term" value="C:plasma membrane"/>
    <property type="evidence" value="ECO:0007669"/>
    <property type="project" value="UniProtKB-SubCell"/>
</dbReference>
<dbReference type="PANTHER" id="PTHR43124">
    <property type="entry name" value="PURINE EFFLUX PUMP PBUE"/>
    <property type="match status" value="1"/>
</dbReference>
<organism evidence="8 9">
    <name type="scientific">Halalkalicoccus jeotgali (strain DSM 18796 / CECT 7217 / JCM 14584 / KCTC 4019 / B3)</name>
    <dbReference type="NCBI Taxonomy" id="795797"/>
    <lineage>
        <taxon>Archaea</taxon>
        <taxon>Methanobacteriati</taxon>
        <taxon>Methanobacteriota</taxon>
        <taxon>Stenosarchaea group</taxon>
        <taxon>Halobacteria</taxon>
        <taxon>Halobacteriales</taxon>
        <taxon>Halococcaceae</taxon>
        <taxon>Halalkalicoccus</taxon>
    </lineage>
</organism>
<keyword evidence="4 6" id="KW-1133">Transmembrane helix</keyword>
<dbReference type="InterPro" id="IPR036259">
    <property type="entry name" value="MFS_trans_sf"/>
</dbReference>
<evidence type="ECO:0000259" key="7">
    <source>
        <dbReference type="PROSITE" id="PS50850"/>
    </source>
</evidence>
<dbReference type="InterPro" id="IPR020846">
    <property type="entry name" value="MFS_dom"/>
</dbReference>
<feature type="transmembrane region" description="Helical" evidence="6">
    <location>
        <begin position="135"/>
        <end position="153"/>
    </location>
</feature>
<feature type="transmembrane region" description="Helical" evidence="6">
    <location>
        <begin position="47"/>
        <end position="65"/>
    </location>
</feature>
<feature type="transmembrane region" description="Helical" evidence="6">
    <location>
        <begin position="307"/>
        <end position="326"/>
    </location>
</feature>
<proteinExistence type="predicted"/>
<evidence type="ECO:0000313" key="9">
    <source>
        <dbReference type="Proteomes" id="UP000000390"/>
    </source>
</evidence>
<evidence type="ECO:0000256" key="1">
    <source>
        <dbReference type="ARBA" id="ARBA00004651"/>
    </source>
</evidence>
<dbReference type="HOGENOM" id="CLU_001265_5_14_2"/>
<comment type="subcellular location">
    <subcellularLocation>
        <location evidence="1">Cell membrane</location>
        <topology evidence="1">Multi-pass membrane protein</topology>
    </subcellularLocation>
</comment>
<dbReference type="EMBL" id="CP002064">
    <property type="protein sequence ID" value="ADJ16868.1"/>
    <property type="molecule type" value="Genomic_DNA"/>
</dbReference>
<feature type="transmembrane region" description="Helical" evidence="6">
    <location>
        <begin position="246"/>
        <end position="265"/>
    </location>
</feature>
<evidence type="ECO:0000256" key="6">
    <source>
        <dbReference type="SAM" id="Phobius"/>
    </source>
</evidence>
<dbReference type="Pfam" id="PF07690">
    <property type="entry name" value="MFS_1"/>
    <property type="match status" value="1"/>
</dbReference>
<feature type="transmembrane region" description="Helical" evidence="6">
    <location>
        <begin position="12"/>
        <end position="35"/>
    </location>
</feature>
<name>D8JCX3_HALJB</name>
<feature type="transmembrane region" description="Helical" evidence="6">
    <location>
        <begin position="271"/>
        <end position="295"/>
    </location>
</feature>
<protein>
    <submittedName>
        <fullName evidence="8">Major facilitator superfamily MFS_1</fullName>
    </submittedName>
</protein>
<evidence type="ECO:0000313" key="8">
    <source>
        <dbReference type="EMBL" id="ADJ16868.1"/>
    </source>
</evidence>
<reference evidence="8 9" key="1">
    <citation type="journal article" date="2010" name="J. Bacteriol.">
        <title>Complete genome sequence of Halalkalicoccus jeotgali B3(T), an extremely halophilic archaeon.</title>
        <authorList>
            <person name="Roh S.W."/>
            <person name="Nam Y.D."/>
            <person name="Nam S.H."/>
            <person name="Choi S.H."/>
            <person name="Park H.S."/>
            <person name="Bae J.W."/>
        </authorList>
    </citation>
    <scope>NUCLEOTIDE SEQUENCE [LARGE SCALE GENOMIC DNA]</scope>
    <source>
        <strain evidence="9">DSM 18796 / CECT 7217 / JCM 14584 / KCTC 4019 / B3</strain>
        <plasmid evidence="9">2</plasmid>
    </source>
</reference>
<sequence>MLLPFLRGTYDLSLTAAGFLLSLLWMAYAVGQLPGGILADKFGERRILTISTIISSIAIAFVAAATSTWVLFVSTTLFGLGTALYGVSRFTALSEIYPNKDGSAIGVTMAAGEAGNVVMPAIAGVVAVVAWQLSFGIAIPLFVLVGVSLWLFVPEQTADDDSAVDSVSLESARYVLAEISRPSILLVGLLQILGYSIWQAFTGFYPTYLIEVKGFSSSVAAGLFALFFAVGILVQPLSGNAYDRIGLNRILPLLMGLTALGMFFVSFVESFWAVVVITITLSSLLGQATVTLSYITSALPRDMRGTGLGAIRTVYMGLGAASPILFGAFADRGFFDEGFAVLSIVAATVCVLSLRFPHR</sequence>
<dbReference type="Gene3D" id="1.20.1250.20">
    <property type="entry name" value="MFS general substrate transporter like domains"/>
    <property type="match status" value="2"/>
</dbReference>
<geneLocation type="plasmid" evidence="8 9">
    <name>2</name>
</geneLocation>
<dbReference type="eggNOG" id="arCOG00134">
    <property type="taxonomic scope" value="Archaea"/>
</dbReference>